<dbReference type="HOGENOM" id="CLU_090934_1_0_6"/>
<gene>
    <name evidence="2" type="ordered locus">Psesu_2590</name>
</gene>
<dbReference type="GO" id="GO:0016740">
    <property type="term" value="F:transferase activity"/>
    <property type="evidence" value="ECO:0007669"/>
    <property type="project" value="UniProtKB-KW"/>
</dbReference>
<dbReference type="Proteomes" id="UP000008632">
    <property type="component" value="Chromosome"/>
</dbReference>
<proteinExistence type="predicted"/>
<dbReference type="OrthoDB" id="5509356at2"/>
<accession>E6WWE5</accession>
<dbReference type="InterPro" id="IPR038611">
    <property type="entry name" value="Arr_sf"/>
</dbReference>
<feature type="domain" description="Rifampin ADP-ribosyltransferase" evidence="1">
    <location>
        <begin position="7"/>
        <end position="105"/>
    </location>
</feature>
<dbReference type="NCBIfam" id="NF033144">
    <property type="entry name" value="rifampin_ARR"/>
    <property type="match status" value="1"/>
</dbReference>
<sequence>MQPMTIHYHGTRADLVPGDSIVPGHPSNYGRRRHSRYVYLSELLEPAIWAAELAVGEGPGRIYIVQPTGSLEDDPNLTNTRYPGNPTRSYRCAHPLRVVAEVRGWIGHTPERIAQMREFIATLGDRADPIED</sequence>
<dbReference type="Pfam" id="PF12120">
    <property type="entry name" value="Arr-ms"/>
    <property type="match status" value="1"/>
</dbReference>
<evidence type="ECO:0000313" key="2">
    <source>
        <dbReference type="EMBL" id="ADV28422.1"/>
    </source>
</evidence>
<reference evidence="2 3" key="1">
    <citation type="submission" date="2011-01" db="EMBL/GenBank/DDBJ databases">
        <title>Complete sequence of Pseudoxanthomonas suwonensis 11-1.</title>
        <authorList>
            <consortium name="US DOE Joint Genome Institute"/>
            <person name="Lucas S."/>
            <person name="Copeland A."/>
            <person name="Lapidus A."/>
            <person name="Cheng J.-F."/>
            <person name="Goodwin L."/>
            <person name="Pitluck S."/>
            <person name="Teshima H."/>
            <person name="Detter J.C."/>
            <person name="Han C."/>
            <person name="Tapia R."/>
            <person name="Land M."/>
            <person name="Hauser L."/>
            <person name="Kyrpides N."/>
            <person name="Ivanova N."/>
            <person name="Ovchinnikova G."/>
            <person name="Siebers A.K."/>
            <person name="Allgaier M."/>
            <person name="Thelen M.P."/>
            <person name="Hugenholtz P."/>
            <person name="Gladden J."/>
            <person name="Woyke T."/>
        </authorList>
    </citation>
    <scope>NUCLEOTIDE SEQUENCE [LARGE SCALE GENOMIC DNA]</scope>
    <source>
        <strain evidence="3">11-1</strain>
    </source>
</reference>
<evidence type="ECO:0000313" key="3">
    <source>
        <dbReference type="Proteomes" id="UP000008632"/>
    </source>
</evidence>
<dbReference type="KEGG" id="psu:Psesu_2590"/>
<dbReference type="InterPro" id="IPR021975">
    <property type="entry name" value="Rifampin_Arr"/>
</dbReference>
<dbReference type="Gene3D" id="3.20.170.40">
    <property type="entry name" value="Rifampin ADP-ribosyltransferase domain"/>
    <property type="match status" value="1"/>
</dbReference>
<evidence type="ECO:0000259" key="1">
    <source>
        <dbReference type="Pfam" id="PF12120"/>
    </source>
</evidence>
<name>E6WWE5_PSEUU</name>
<dbReference type="RefSeq" id="WP_013536248.1">
    <property type="nucleotide sequence ID" value="NC_014924.1"/>
</dbReference>
<protein>
    <submittedName>
        <fullName evidence="2">Rifampin ADP-ribosyl transferase</fullName>
    </submittedName>
</protein>
<organism evidence="2 3">
    <name type="scientific">Pseudoxanthomonas suwonensis (strain 11-1)</name>
    <dbReference type="NCBI Taxonomy" id="743721"/>
    <lineage>
        <taxon>Bacteria</taxon>
        <taxon>Pseudomonadati</taxon>
        <taxon>Pseudomonadota</taxon>
        <taxon>Gammaproteobacteria</taxon>
        <taxon>Lysobacterales</taxon>
        <taxon>Lysobacteraceae</taxon>
        <taxon>Pseudoxanthomonas</taxon>
    </lineage>
</organism>
<dbReference type="EMBL" id="CP002446">
    <property type="protein sequence ID" value="ADV28422.1"/>
    <property type="molecule type" value="Genomic_DNA"/>
</dbReference>
<dbReference type="AlphaFoldDB" id="E6WWE5"/>
<dbReference type="eggNOG" id="ENOG5030823">
    <property type="taxonomic scope" value="Bacteria"/>
</dbReference>
<keyword evidence="2" id="KW-0808">Transferase</keyword>
<keyword evidence="3" id="KW-1185">Reference proteome</keyword>